<protein>
    <submittedName>
        <fullName evidence="1">Uncharacterized protein</fullName>
    </submittedName>
</protein>
<dbReference type="EMBL" id="BAAAHK010000009">
    <property type="protein sequence ID" value="GAA0946549.1"/>
    <property type="molecule type" value="Genomic_DNA"/>
</dbReference>
<gene>
    <name evidence="1" type="ORF">GCM10009554_42530</name>
</gene>
<sequence>MRADKESAEDSETPDGDGVVHVVFPDEVPVVYPQAARLLVRIVVRLAKMEPPAEGSGGTKEERS</sequence>
<dbReference type="Proteomes" id="UP001500542">
    <property type="component" value="Unassembled WGS sequence"/>
</dbReference>
<reference evidence="1 2" key="1">
    <citation type="journal article" date="2019" name="Int. J. Syst. Evol. Microbiol.">
        <title>The Global Catalogue of Microorganisms (GCM) 10K type strain sequencing project: providing services to taxonomists for standard genome sequencing and annotation.</title>
        <authorList>
            <consortium name="The Broad Institute Genomics Platform"/>
            <consortium name="The Broad Institute Genome Sequencing Center for Infectious Disease"/>
            <person name="Wu L."/>
            <person name="Ma J."/>
        </authorList>
    </citation>
    <scope>NUCLEOTIDE SEQUENCE [LARGE SCALE GENOMIC DNA]</scope>
    <source>
        <strain evidence="1 2">JCM 10977</strain>
    </source>
</reference>
<organism evidence="1 2">
    <name type="scientific">Kribbella koreensis</name>
    <dbReference type="NCBI Taxonomy" id="57909"/>
    <lineage>
        <taxon>Bacteria</taxon>
        <taxon>Bacillati</taxon>
        <taxon>Actinomycetota</taxon>
        <taxon>Actinomycetes</taxon>
        <taxon>Propionibacteriales</taxon>
        <taxon>Kribbellaceae</taxon>
        <taxon>Kribbella</taxon>
    </lineage>
</organism>
<evidence type="ECO:0000313" key="1">
    <source>
        <dbReference type="EMBL" id="GAA0946549.1"/>
    </source>
</evidence>
<keyword evidence="2" id="KW-1185">Reference proteome</keyword>
<dbReference type="RefSeq" id="WP_343972665.1">
    <property type="nucleotide sequence ID" value="NZ_BAAAHK010000009.1"/>
</dbReference>
<evidence type="ECO:0000313" key="2">
    <source>
        <dbReference type="Proteomes" id="UP001500542"/>
    </source>
</evidence>
<proteinExistence type="predicted"/>
<accession>A0ABN1QS40</accession>
<name>A0ABN1QS40_9ACTN</name>
<comment type="caution">
    <text evidence="1">The sequence shown here is derived from an EMBL/GenBank/DDBJ whole genome shotgun (WGS) entry which is preliminary data.</text>
</comment>